<feature type="domain" description="PA" evidence="11">
    <location>
        <begin position="124"/>
        <end position="215"/>
    </location>
</feature>
<dbReference type="InterPro" id="IPR003137">
    <property type="entry name" value="PA_domain"/>
</dbReference>
<comment type="similarity">
    <text evidence="2">Belongs to the peptidase M28 family. M28B subfamily.</text>
</comment>
<protein>
    <recommendedName>
        <fullName evidence="10">Peptide hydrolase</fullName>
        <ecNumber evidence="10">3.4.-.-</ecNumber>
    </recommendedName>
</protein>
<dbReference type="GO" id="GO:0004177">
    <property type="term" value="F:aminopeptidase activity"/>
    <property type="evidence" value="ECO:0007669"/>
    <property type="project" value="UniProtKB-KW"/>
</dbReference>
<evidence type="ECO:0000256" key="1">
    <source>
        <dbReference type="ARBA" id="ARBA00001947"/>
    </source>
</evidence>
<dbReference type="FunFam" id="3.40.630.10:FF:000054">
    <property type="entry name" value="Peptide hydrolase"/>
    <property type="match status" value="1"/>
</dbReference>
<accession>A0A8H7T380</accession>
<dbReference type="InterPro" id="IPR041756">
    <property type="entry name" value="M28_SGAP-like"/>
</dbReference>
<dbReference type="OrthoDB" id="10013407at2759"/>
<keyword evidence="9 10" id="KW-0862">Zinc</keyword>
<evidence type="ECO:0000256" key="6">
    <source>
        <dbReference type="ARBA" id="ARBA00022723"/>
    </source>
</evidence>
<dbReference type="PANTHER" id="PTHR12147:SF26">
    <property type="entry name" value="PEPTIDASE M28 DOMAIN-CONTAINING PROTEIN"/>
    <property type="match status" value="1"/>
</dbReference>
<evidence type="ECO:0000256" key="5">
    <source>
        <dbReference type="ARBA" id="ARBA00022670"/>
    </source>
</evidence>
<dbReference type="AlphaFoldDB" id="A0A8H7T380"/>
<comment type="similarity">
    <text evidence="3">Belongs to the peptidase M28 family. M28A subfamily.</text>
</comment>
<feature type="signal peptide" evidence="10">
    <location>
        <begin position="1"/>
        <end position="22"/>
    </location>
</feature>
<name>A0A8H7T380_9HELO</name>
<dbReference type="SUPFAM" id="SSF52025">
    <property type="entry name" value="PA domain"/>
    <property type="match status" value="1"/>
</dbReference>
<dbReference type="Pfam" id="PF02225">
    <property type="entry name" value="PA"/>
    <property type="match status" value="1"/>
</dbReference>
<proteinExistence type="inferred from homology"/>
<dbReference type="PANTHER" id="PTHR12147">
    <property type="entry name" value="METALLOPEPTIDASE M28 FAMILY MEMBER"/>
    <property type="match status" value="1"/>
</dbReference>
<evidence type="ECO:0000256" key="4">
    <source>
        <dbReference type="ARBA" id="ARBA00022438"/>
    </source>
</evidence>
<dbReference type="EC" id="3.4.-.-" evidence="10"/>
<keyword evidence="8 10" id="KW-0378">Hydrolase</keyword>
<dbReference type="CDD" id="cd03876">
    <property type="entry name" value="M28_SGAP_like"/>
    <property type="match status" value="1"/>
</dbReference>
<evidence type="ECO:0000256" key="7">
    <source>
        <dbReference type="ARBA" id="ARBA00022729"/>
    </source>
</evidence>
<dbReference type="InterPro" id="IPR007484">
    <property type="entry name" value="Peptidase_M28"/>
</dbReference>
<evidence type="ECO:0000256" key="8">
    <source>
        <dbReference type="ARBA" id="ARBA00022801"/>
    </source>
</evidence>
<sequence>MKFIQVIFAVSMLASSAQFISAADLPLIDAAKIRREILRSELINKAIALEYFADNFPERNRQIGTPAHNLTINWLKNTLEQYGDYYKTYFQPYTMLLHAAANLTVNKKPVEVYALGMSPSGKAKGPLVHIPNLGCEKSDFPADLTGKIVLVSRGTCQSAIKIAYAGAANASGAIIYNVNNPLYSSMNGYSLQKTSTPEGPYVPTGGITKADGLDLVSKLNAGVEIIVDLSTETVNKTTYNVIAQTTGGDQNNVLLLGAHTDSIAAGPGINDNGSGTASLLEIAMQLPKFSLKNAVRFGWWTAEEPGLLGSIFYVANLNQSEIDKIRLVLNFDMLASPNYIISIYDGDGSAFNQSGPPGSAEAEAAFQDYFTNIAHFNYTEVEFDGRSDYGPFLDVGIPCGGITTGAEGIKTVEEQAMFGGKAGIAYDVNYHGKGDNLSNLHLGAWTEMTKALAHVTAIYARSWESLPSRSVSLKTKRVALEKRSSGGGLERRQNNRHV</sequence>
<gene>
    <name evidence="13" type="ORF">IFR04_014492</name>
</gene>
<dbReference type="SUPFAM" id="SSF53187">
    <property type="entry name" value="Zn-dependent exopeptidases"/>
    <property type="match status" value="1"/>
</dbReference>
<dbReference type="Gene3D" id="3.50.30.30">
    <property type="match status" value="1"/>
</dbReference>
<organism evidence="13 14">
    <name type="scientific">Cadophora malorum</name>
    <dbReference type="NCBI Taxonomy" id="108018"/>
    <lineage>
        <taxon>Eukaryota</taxon>
        <taxon>Fungi</taxon>
        <taxon>Dikarya</taxon>
        <taxon>Ascomycota</taxon>
        <taxon>Pezizomycotina</taxon>
        <taxon>Leotiomycetes</taxon>
        <taxon>Helotiales</taxon>
        <taxon>Ploettnerulaceae</taxon>
        <taxon>Cadophora</taxon>
    </lineage>
</organism>
<keyword evidence="14" id="KW-1185">Reference proteome</keyword>
<dbReference type="CDD" id="cd02130">
    <property type="entry name" value="PA_ScAPY_like"/>
    <property type="match status" value="1"/>
</dbReference>
<evidence type="ECO:0000256" key="3">
    <source>
        <dbReference type="ARBA" id="ARBA00005957"/>
    </source>
</evidence>
<reference evidence="13" key="1">
    <citation type="submission" date="2021-02" db="EMBL/GenBank/DDBJ databases">
        <title>Genome sequence Cadophora malorum strain M34.</title>
        <authorList>
            <person name="Stefanovic E."/>
            <person name="Vu D."/>
            <person name="Scully C."/>
            <person name="Dijksterhuis J."/>
            <person name="Roader J."/>
            <person name="Houbraken J."/>
        </authorList>
    </citation>
    <scope>NUCLEOTIDE SEQUENCE</scope>
    <source>
        <strain evidence="13">M34</strain>
    </source>
</reference>
<dbReference type="GO" id="GO:0046872">
    <property type="term" value="F:metal ion binding"/>
    <property type="evidence" value="ECO:0007669"/>
    <property type="project" value="UniProtKB-KW"/>
</dbReference>
<evidence type="ECO:0000256" key="2">
    <source>
        <dbReference type="ARBA" id="ARBA00005634"/>
    </source>
</evidence>
<keyword evidence="7 10" id="KW-0732">Signal</keyword>
<feature type="chain" id="PRO_5034351466" description="Peptide hydrolase" evidence="10">
    <location>
        <begin position="23"/>
        <end position="498"/>
    </location>
</feature>
<evidence type="ECO:0000256" key="9">
    <source>
        <dbReference type="ARBA" id="ARBA00022833"/>
    </source>
</evidence>
<evidence type="ECO:0000313" key="14">
    <source>
        <dbReference type="Proteomes" id="UP000664132"/>
    </source>
</evidence>
<dbReference type="InterPro" id="IPR046450">
    <property type="entry name" value="PA_dom_sf"/>
</dbReference>
<comment type="cofactor">
    <cofactor evidence="1">
        <name>Zn(2+)</name>
        <dbReference type="ChEBI" id="CHEBI:29105"/>
    </cofactor>
</comment>
<evidence type="ECO:0000259" key="12">
    <source>
        <dbReference type="Pfam" id="PF04389"/>
    </source>
</evidence>
<dbReference type="GO" id="GO:0006508">
    <property type="term" value="P:proteolysis"/>
    <property type="evidence" value="ECO:0007669"/>
    <property type="project" value="UniProtKB-KW"/>
</dbReference>
<dbReference type="GO" id="GO:0008235">
    <property type="term" value="F:metalloexopeptidase activity"/>
    <property type="evidence" value="ECO:0007669"/>
    <property type="project" value="InterPro"/>
</dbReference>
<dbReference type="Proteomes" id="UP000664132">
    <property type="component" value="Unassembled WGS sequence"/>
</dbReference>
<dbReference type="InterPro" id="IPR045175">
    <property type="entry name" value="M28_fam"/>
</dbReference>
<feature type="domain" description="Peptidase M28" evidence="12">
    <location>
        <begin position="240"/>
        <end position="455"/>
    </location>
</feature>
<dbReference type="Pfam" id="PF04389">
    <property type="entry name" value="Peptidase_M28"/>
    <property type="match status" value="1"/>
</dbReference>
<keyword evidence="6 10" id="KW-0479">Metal-binding</keyword>
<keyword evidence="5 10" id="KW-0645">Protease</keyword>
<evidence type="ECO:0000259" key="11">
    <source>
        <dbReference type="Pfam" id="PF02225"/>
    </source>
</evidence>
<dbReference type="EMBL" id="JAFJYH010000383">
    <property type="protein sequence ID" value="KAG4412372.1"/>
    <property type="molecule type" value="Genomic_DNA"/>
</dbReference>
<evidence type="ECO:0000256" key="10">
    <source>
        <dbReference type="RuleBase" id="RU361240"/>
    </source>
</evidence>
<comment type="caution">
    <text evidence="13">The sequence shown here is derived from an EMBL/GenBank/DDBJ whole genome shotgun (WGS) entry which is preliminary data.</text>
</comment>
<keyword evidence="4" id="KW-0031">Aminopeptidase</keyword>
<dbReference type="Gene3D" id="3.40.630.10">
    <property type="entry name" value="Zn peptidases"/>
    <property type="match status" value="1"/>
</dbReference>
<evidence type="ECO:0000313" key="13">
    <source>
        <dbReference type="EMBL" id="KAG4412372.1"/>
    </source>
</evidence>